<feature type="non-terminal residue" evidence="1">
    <location>
        <position position="228"/>
    </location>
</feature>
<organism evidence="1">
    <name type="scientific">marine sediment metagenome</name>
    <dbReference type="NCBI Taxonomy" id="412755"/>
    <lineage>
        <taxon>unclassified sequences</taxon>
        <taxon>metagenomes</taxon>
        <taxon>ecological metagenomes</taxon>
    </lineage>
</organism>
<dbReference type="EMBL" id="LAZR01004103">
    <property type="protein sequence ID" value="KKN11759.1"/>
    <property type="molecule type" value="Genomic_DNA"/>
</dbReference>
<evidence type="ECO:0000313" key="1">
    <source>
        <dbReference type="EMBL" id="KKN11759.1"/>
    </source>
</evidence>
<comment type="caution">
    <text evidence="1">The sequence shown here is derived from an EMBL/GenBank/DDBJ whole genome shotgun (WGS) entry which is preliminary data.</text>
</comment>
<sequence>MKNIPIRLFSLLVVLLPVLAFAEAPTLDLAWQTEKVFQQPESVVYDSQRDLLFVSNVNGEPDKVDGNGYISQLSVDGKLIEQHWLTGLDAPKGLALVGDTLYVADIAQLVAIDIKHKKIIKRYPVSDAKFLNDVAADASGNIYVSDMLTDTIYRLANGKFEVWLHDAALEFPNGLLVEGNSLIVASWGKMTNGFATDIAGHLKTIDIASKKIQSLGNKTPVGNLDGLE</sequence>
<evidence type="ECO:0008006" key="2">
    <source>
        <dbReference type="Google" id="ProtNLM"/>
    </source>
</evidence>
<dbReference type="Gene3D" id="2.120.10.30">
    <property type="entry name" value="TolB, C-terminal domain"/>
    <property type="match status" value="1"/>
</dbReference>
<proteinExistence type="predicted"/>
<name>A0A0F9N1C5_9ZZZZ</name>
<gene>
    <name evidence="1" type="ORF">LCGC14_1023390</name>
</gene>
<protein>
    <recommendedName>
        <fullName evidence="2">SMP-30/Gluconolactonase/LRE-like region domain-containing protein</fullName>
    </recommendedName>
</protein>
<accession>A0A0F9N1C5</accession>
<dbReference type="InterPro" id="IPR011042">
    <property type="entry name" value="6-blade_b-propeller_TolB-like"/>
</dbReference>
<reference evidence="1" key="1">
    <citation type="journal article" date="2015" name="Nature">
        <title>Complex archaea that bridge the gap between prokaryotes and eukaryotes.</title>
        <authorList>
            <person name="Spang A."/>
            <person name="Saw J.H."/>
            <person name="Jorgensen S.L."/>
            <person name="Zaremba-Niedzwiedzka K."/>
            <person name="Martijn J."/>
            <person name="Lind A.E."/>
            <person name="van Eijk R."/>
            <person name="Schleper C."/>
            <person name="Guy L."/>
            <person name="Ettema T.J."/>
        </authorList>
    </citation>
    <scope>NUCLEOTIDE SEQUENCE</scope>
</reference>
<dbReference type="AlphaFoldDB" id="A0A0F9N1C5"/>
<dbReference type="SUPFAM" id="SSF63829">
    <property type="entry name" value="Calcium-dependent phosphotriesterase"/>
    <property type="match status" value="1"/>
</dbReference>